<accession>A0A344TCM5</accession>
<evidence type="ECO:0000313" key="2">
    <source>
        <dbReference type="Proteomes" id="UP000251993"/>
    </source>
</evidence>
<evidence type="ECO:0000313" key="1">
    <source>
        <dbReference type="EMBL" id="AXE16396.1"/>
    </source>
</evidence>
<reference evidence="1 2" key="1">
    <citation type="submission" date="2018-07" db="EMBL/GenBank/DDBJ databases">
        <title>Genome sequencing of Runella.</title>
        <authorList>
            <person name="Baek M.-G."/>
            <person name="Yi H."/>
        </authorList>
    </citation>
    <scope>NUCLEOTIDE SEQUENCE [LARGE SCALE GENOMIC DNA]</scope>
    <source>
        <strain evidence="1 2">HYN0085</strain>
    </source>
</reference>
<organism evidence="1 2">
    <name type="scientific">Runella rosea</name>
    <dbReference type="NCBI Taxonomy" id="2259595"/>
    <lineage>
        <taxon>Bacteria</taxon>
        <taxon>Pseudomonadati</taxon>
        <taxon>Bacteroidota</taxon>
        <taxon>Cytophagia</taxon>
        <taxon>Cytophagales</taxon>
        <taxon>Spirosomataceae</taxon>
        <taxon>Runella</taxon>
    </lineage>
</organism>
<sequence>MLIAVCQTYCVGQKKQQKLSKNKMVDYYQARTIALEKMATFSPAIDVVLWEEQTITKPYGWIFMFTTEKYIETRNPNDTRPGTPAIIVEYQTGLATETPSSVPLETFLKEFEKKFQPKY</sequence>
<gene>
    <name evidence="1" type="ORF">DR864_00965</name>
</gene>
<dbReference type="KEGG" id="run:DR864_00965"/>
<keyword evidence="2" id="KW-1185">Reference proteome</keyword>
<protein>
    <recommendedName>
        <fullName evidence="3">Immunity protein 35 domain-containing protein</fullName>
    </recommendedName>
</protein>
<evidence type="ECO:0008006" key="3">
    <source>
        <dbReference type="Google" id="ProtNLM"/>
    </source>
</evidence>
<name>A0A344TCM5_9BACT</name>
<dbReference type="OrthoDB" id="681022at2"/>
<dbReference type="Proteomes" id="UP000251993">
    <property type="component" value="Chromosome"/>
</dbReference>
<dbReference type="AlphaFoldDB" id="A0A344TCM5"/>
<proteinExistence type="predicted"/>
<dbReference type="EMBL" id="CP030850">
    <property type="protein sequence ID" value="AXE16396.1"/>
    <property type="molecule type" value="Genomic_DNA"/>
</dbReference>